<name>A0A835D2N6_TETSI</name>
<feature type="compositionally biased region" description="Low complexity" evidence="3">
    <location>
        <begin position="176"/>
        <end position="195"/>
    </location>
</feature>
<evidence type="ECO:0000256" key="3">
    <source>
        <dbReference type="SAM" id="MobiDB-lite"/>
    </source>
</evidence>
<evidence type="ECO:0000313" key="5">
    <source>
        <dbReference type="Proteomes" id="UP000655225"/>
    </source>
</evidence>
<dbReference type="PANTHER" id="PTHR46765">
    <property type="entry name" value="P-LOOP CONTAINING NUCLEOSIDE TRIPHOSPHATE HYDROLASES SUPERFAMILY PROTEIN"/>
    <property type="match status" value="1"/>
</dbReference>
<dbReference type="OrthoDB" id="2195431at2759"/>
<comment type="caution">
    <text evidence="4">The sequence shown here is derived from an EMBL/GenBank/DDBJ whole genome shotgun (WGS) entry which is preliminary data.</text>
</comment>
<dbReference type="GO" id="GO:0005634">
    <property type="term" value="C:nucleus"/>
    <property type="evidence" value="ECO:0007669"/>
    <property type="project" value="UniProtKB-SubCell"/>
</dbReference>
<evidence type="ECO:0000313" key="4">
    <source>
        <dbReference type="EMBL" id="KAF8388368.1"/>
    </source>
</evidence>
<proteinExistence type="predicted"/>
<organism evidence="4 5">
    <name type="scientific">Tetracentron sinense</name>
    <name type="common">Spur-leaf</name>
    <dbReference type="NCBI Taxonomy" id="13715"/>
    <lineage>
        <taxon>Eukaryota</taxon>
        <taxon>Viridiplantae</taxon>
        <taxon>Streptophyta</taxon>
        <taxon>Embryophyta</taxon>
        <taxon>Tracheophyta</taxon>
        <taxon>Spermatophyta</taxon>
        <taxon>Magnoliopsida</taxon>
        <taxon>Trochodendrales</taxon>
        <taxon>Trochodendraceae</taxon>
        <taxon>Tetracentron</taxon>
    </lineage>
</organism>
<dbReference type="EMBL" id="JABCRI010000020">
    <property type="protein sequence ID" value="KAF8388368.1"/>
    <property type="molecule type" value="Genomic_DNA"/>
</dbReference>
<evidence type="ECO:0000256" key="2">
    <source>
        <dbReference type="ARBA" id="ARBA00023242"/>
    </source>
</evidence>
<dbReference type="InterPro" id="IPR053016">
    <property type="entry name" value="CTF18-RFC_complex"/>
</dbReference>
<keyword evidence="2" id="KW-0539">Nucleus</keyword>
<comment type="subcellular location">
    <subcellularLocation>
        <location evidence="1">Nucleus</location>
    </subcellularLocation>
</comment>
<accession>A0A835D2N6</accession>
<evidence type="ECO:0000256" key="1">
    <source>
        <dbReference type="ARBA" id="ARBA00004123"/>
    </source>
</evidence>
<feature type="compositionally biased region" description="Polar residues" evidence="3">
    <location>
        <begin position="145"/>
        <end position="155"/>
    </location>
</feature>
<sequence>MMAGTADEKFFPLKALFLDWFGAFCQVALHLLSEREKDDLAQLVDTMVSYSITYKNMKLEPLPSTPRHEATLDASALSFEPPITDFINFKGYRSGYCGLSLAVKQVLVHEVEKQKILRESIGKSTHSNEGSKNENLVLSREESGRSLSAKTNSTAAYAENNMENAKDKLTPRQWKADVSTNSSTSVSERSATASVKLKAPGDARKPSGGPVNFFDRFRKLSSKGSQNPDNMIQKPATLERDSRPLLFKYNEGFTNAVKRPVRIRDLLL</sequence>
<feature type="region of interest" description="Disordered" evidence="3">
    <location>
        <begin position="122"/>
        <end position="210"/>
    </location>
</feature>
<reference evidence="4 5" key="1">
    <citation type="submission" date="2020-04" db="EMBL/GenBank/DDBJ databases">
        <title>Plant Genome Project.</title>
        <authorList>
            <person name="Zhang R.-G."/>
        </authorList>
    </citation>
    <scope>NUCLEOTIDE SEQUENCE [LARGE SCALE GENOMIC DNA]</scope>
    <source>
        <strain evidence="4">YNK0</strain>
        <tissue evidence="4">Leaf</tissue>
    </source>
</reference>
<feature type="compositionally biased region" description="Polar residues" evidence="3">
    <location>
        <begin position="122"/>
        <end position="136"/>
    </location>
</feature>
<dbReference type="Proteomes" id="UP000655225">
    <property type="component" value="Unassembled WGS sequence"/>
</dbReference>
<gene>
    <name evidence="4" type="ORF">HHK36_027034</name>
</gene>
<protein>
    <submittedName>
        <fullName evidence="4">Uncharacterized protein</fullName>
    </submittedName>
</protein>
<keyword evidence="5" id="KW-1185">Reference proteome</keyword>
<dbReference type="AlphaFoldDB" id="A0A835D2N6"/>
<dbReference type="PANTHER" id="PTHR46765:SF1">
    <property type="entry name" value="P-LOOP CONTAINING NUCLEOSIDE TRIPHOSPHATE HYDROLASES SUPERFAMILY PROTEIN"/>
    <property type="match status" value="1"/>
</dbReference>